<dbReference type="OrthoDB" id="6381264at2759"/>
<protein>
    <submittedName>
        <fullName evidence="1">(salmon louse) hypothetical protein</fullName>
    </submittedName>
</protein>
<reference evidence="1" key="1">
    <citation type="submission" date="2021-02" db="EMBL/GenBank/DDBJ databases">
        <authorList>
            <person name="Bekaert M."/>
        </authorList>
    </citation>
    <scope>NUCLEOTIDE SEQUENCE</scope>
    <source>
        <strain evidence="1">IoA-00</strain>
    </source>
</reference>
<keyword evidence="2" id="KW-1185">Reference proteome</keyword>
<accession>A0A7R8CUD5</accession>
<evidence type="ECO:0000313" key="1">
    <source>
        <dbReference type="EMBL" id="CAF2897717.1"/>
    </source>
</evidence>
<name>A0A7R8CUD5_LEPSM</name>
<dbReference type="Proteomes" id="UP000675881">
    <property type="component" value="Chromosome 3"/>
</dbReference>
<organism evidence="1 2">
    <name type="scientific">Lepeophtheirus salmonis</name>
    <name type="common">Salmon louse</name>
    <name type="synonym">Caligus salmonis</name>
    <dbReference type="NCBI Taxonomy" id="72036"/>
    <lineage>
        <taxon>Eukaryota</taxon>
        <taxon>Metazoa</taxon>
        <taxon>Ecdysozoa</taxon>
        <taxon>Arthropoda</taxon>
        <taxon>Crustacea</taxon>
        <taxon>Multicrustacea</taxon>
        <taxon>Hexanauplia</taxon>
        <taxon>Copepoda</taxon>
        <taxon>Siphonostomatoida</taxon>
        <taxon>Caligidae</taxon>
        <taxon>Lepeophtheirus</taxon>
    </lineage>
</organism>
<gene>
    <name evidence="1" type="ORF">LSAA_7548</name>
</gene>
<proteinExistence type="predicted"/>
<sequence>MQLGVAVNLLKKIKHFLTSYRKTGFAASQISTKQMCEERNVEPEFKQKRLRTTKRHFGFESPDKLVQDTLRKIETVFFNVVVDERFQSLGEVLHEFTNLGREDLLEKCQALSDFLIHDSQLDIDGIALTKEVMYFPPLPPKQHDE</sequence>
<evidence type="ECO:0000313" key="2">
    <source>
        <dbReference type="Proteomes" id="UP000675881"/>
    </source>
</evidence>
<dbReference type="EMBL" id="HG994582">
    <property type="protein sequence ID" value="CAF2897717.1"/>
    <property type="molecule type" value="Genomic_DNA"/>
</dbReference>
<dbReference type="AlphaFoldDB" id="A0A7R8CUD5"/>